<evidence type="ECO:0000256" key="3">
    <source>
        <dbReference type="ARBA" id="ARBA00023136"/>
    </source>
</evidence>
<dbReference type="Pfam" id="PF01547">
    <property type="entry name" value="SBP_bac_1"/>
    <property type="match status" value="1"/>
</dbReference>
<evidence type="ECO:0000256" key="5">
    <source>
        <dbReference type="ARBA" id="ARBA00023288"/>
    </source>
</evidence>
<proteinExistence type="predicted"/>
<dbReference type="PROSITE" id="PS51257">
    <property type="entry name" value="PROKAR_LIPOPROTEIN"/>
    <property type="match status" value="1"/>
</dbReference>
<keyword evidence="8" id="KW-1185">Reference proteome</keyword>
<evidence type="ECO:0000256" key="2">
    <source>
        <dbReference type="ARBA" id="ARBA00022729"/>
    </source>
</evidence>
<dbReference type="SUPFAM" id="SSF53850">
    <property type="entry name" value="Periplasmic binding protein-like II"/>
    <property type="match status" value="1"/>
</dbReference>
<dbReference type="EMBL" id="QXQA01000007">
    <property type="protein sequence ID" value="RIX52362.1"/>
    <property type="molecule type" value="Genomic_DNA"/>
</dbReference>
<evidence type="ECO:0000313" key="7">
    <source>
        <dbReference type="EMBL" id="RIX52362.1"/>
    </source>
</evidence>
<dbReference type="PANTHER" id="PTHR43649">
    <property type="entry name" value="ARABINOSE-BINDING PROTEIN-RELATED"/>
    <property type="match status" value="1"/>
</dbReference>
<dbReference type="RefSeq" id="WP_119600089.1">
    <property type="nucleotide sequence ID" value="NZ_QXQA01000007.1"/>
</dbReference>
<feature type="chain" id="PRO_5039076449" evidence="6">
    <location>
        <begin position="28"/>
        <end position="471"/>
    </location>
</feature>
<feature type="signal peptide" evidence="6">
    <location>
        <begin position="1"/>
        <end position="27"/>
    </location>
</feature>
<protein>
    <submittedName>
        <fullName evidence="7">Extracellular solute-binding protein</fullName>
    </submittedName>
</protein>
<keyword evidence="2 6" id="KW-0732">Signal</keyword>
<dbReference type="Gene3D" id="3.40.190.10">
    <property type="entry name" value="Periplasmic binding protein-like II"/>
    <property type="match status" value="1"/>
</dbReference>
<dbReference type="OrthoDB" id="94797at2"/>
<keyword evidence="3" id="KW-0472">Membrane</keyword>
<accession>A0A3A1UYX0</accession>
<dbReference type="InterPro" id="IPR006059">
    <property type="entry name" value="SBP"/>
</dbReference>
<evidence type="ECO:0000256" key="6">
    <source>
        <dbReference type="SAM" id="SignalP"/>
    </source>
</evidence>
<gene>
    <name evidence="7" type="ORF">D3P08_12830</name>
</gene>
<sequence>MLKKRSWQMSFIFVLILALVVGCSSNGGNTNGESPDTNGASGSSKESVEISVWLTPQWKGVLEATEEGADYDSFFKHAAEKFTAQYDKYNAKINVEVIAGDQRDELLNVNLSGGTPPDVFFESVFAMGDYAHRGALLPLTDLVDAEARGDIAEGYWENVTFGDDVYFYPFSHNPGTFAYNADMFKAAGLESFIGGETEIKTWTLAEYEQILDGLKNNLPKDQYSNAYPMALYALNNQGDTWNLAYLRMFGNPFFDENGNIVLDDEKGVKAAEWLKKMYDGGYTNPGAESVSSNDANAMFQNQQLAISFTNAVLFNNAKADMESGKAPKFDIRLANIPSEGGDPLTFTYVVGASAFKTGDAKREEVAKDFIKFFSTDPELVKSSKNSVPVRSSVANEYKDQYPLFEAYDKNSAYMFAFTGNVPGYSELRQVLFPELQAMYVNEKTPAEAVKDYQTKGNEVIASAKENSTIMK</sequence>
<dbReference type="InterPro" id="IPR050490">
    <property type="entry name" value="Bact_solute-bd_prot1"/>
</dbReference>
<evidence type="ECO:0000256" key="4">
    <source>
        <dbReference type="ARBA" id="ARBA00023139"/>
    </source>
</evidence>
<reference evidence="7 8" key="1">
    <citation type="submission" date="2018-09" db="EMBL/GenBank/DDBJ databases">
        <title>Paenibacillus aracenensis nov. sp. isolated from a cave in southern Spain.</title>
        <authorList>
            <person name="Jurado V."/>
            <person name="Gutierrez-Patricio S."/>
            <person name="Gonzalez-Pimentel J.L."/>
            <person name="Miller A.Z."/>
            <person name="Laiz L."/>
            <person name="Saiz-Jimenez C."/>
        </authorList>
    </citation>
    <scope>NUCLEOTIDE SEQUENCE [LARGE SCALE GENOMIC DNA]</scope>
    <source>
        <strain evidence="7 8">DSM 22867</strain>
    </source>
</reference>
<keyword evidence="4" id="KW-0564">Palmitate</keyword>
<organism evidence="7 8">
    <name type="scientific">Paenibacillus nanensis</name>
    <dbReference type="NCBI Taxonomy" id="393251"/>
    <lineage>
        <taxon>Bacteria</taxon>
        <taxon>Bacillati</taxon>
        <taxon>Bacillota</taxon>
        <taxon>Bacilli</taxon>
        <taxon>Bacillales</taxon>
        <taxon>Paenibacillaceae</taxon>
        <taxon>Paenibacillus</taxon>
    </lineage>
</organism>
<keyword evidence="5" id="KW-0449">Lipoprotein</keyword>
<dbReference type="PANTHER" id="PTHR43649:SF33">
    <property type="entry name" value="POLYGALACTURONAN_RHAMNOGALACTURONAN-BINDING PROTEIN YTCQ"/>
    <property type="match status" value="1"/>
</dbReference>
<dbReference type="AlphaFoldDB" id="A0A3A1UYX0"/>
<dbReference type="Proteomes" id="UP000266482">
    <property type="component" value="Unassembled WGS sequence"/>
</dbReference>
<name>A0A3A1UYX0_9BACL</name>
<evidence type="ECO:0000256" key="1">
    <source>
        <dbReference type="ARBA" id="ARBA00022475"/>
    </source>
</evidence>
<keyword evidence="1" id="KW-1003">Cell membrane</keyword>
<evidence type="ECO:0000313" key="8">
    <source>
        <dbReference type="Proteomes" id="UP000266482"/>
    </source>
</evidence>
<comment type="caution">
    <text evidence="7">The sequence shown here is derived from an EMBL/GenBank/DDBJ whole genome shotgun (WGS) entry which is preliminary data.</text>
</comment>